<evidence type="ECO:0008006" key="3">
    <source>
        <dbReference type="Google" id="ProtNLM"/>
    </source>
</evidence>
<dbReference type="EMBL" id="MGFQ01000037">
    <property type="protein sequence ID" value="OGM08747.1"/>
    <property type="molecule type" value="Genomic_DNA"/>
</dbReference>
<reference evidence="1 2" key="1">
    <citation type="journal article" date="2016" name="Nat. Commun.">
        <title>Thousands of microbial genomes shed light on interconnected biogeochemical processes in an aquifer system.</title>
        <authorList>
            <person name="Anantharaman K."/>
            <person name="Brown C.T."/>
            <person name="Hug L.A."/>
            <person name="Sharon I."/>
            <person name="Castelle C.J."/>
            <person name="Probst A.J."/>
            <person name="Thomas B.C."/>
            <person name="Singh A."/>
            <person name="Wilkins M.J."/>
            <person name="Karaoz U."/>
            <person name="Brodie E.L."/>
            <person name="Williams K.H."/>
            <person name="Hubbard S.S."/>
            <person name="Banfield J.F."/>
        </authorList>
    </citation>
    <scope>NUCLEOTIDE SEQUENCE [LARGE SCALE GENOMIC DNA]</scope>
</reference>
<evidence type="ECO:0000313" key="2">
    <source>
        <dbReference type="Proteomes" id="UP000176939"/>
    </source>
</evidence>
<gene>
    <name evidence="1" type="ORF">A2Z67_00610</name>
</gene>
<proteinExistence type="predicted"/>
<dbReference type="Proteomes" id="UP000176939">
    <property type="component" value="Unassembled WGS sequence"/>
</dbReference>
<protein>
    <recommendedName>
        <fullName evidence="3">DUF2795 domain-containing protein</fullName>
    </recommendedName>
</protein>
<evidence type="ECO:0000313" key="1">
    <source>
        <dbReference type="EMBL" id="OGM08747.1"/>
    </source>
</evidence>
<name>A0A1F7X1A4_9BACT</name>
<comment type="caution">
    <text evidence="1">The sequence shown here is derived from an EMBL/GenBank/DDBJ whole genome shotgun (WGS) entry which is preliminary data.</text>
</comment>
<accession>A0A1F7X1A4</accession>
<dbReference type="AlphaFoldDB" id="A0A1F7X1A4"/>
<sequence length="63" mass="7335">MTNKQNAIDHLNNHQMYPATREDLIKECNELSDFSDKDKEWFIKHLPEGTYKSADEVIKAIGL</sequence>
<organism evidence="1 2">
    <name type="scientific">Candidatus Woesebacteria bacterium RBG_13_36_22</name>
    <dbReference type="NCBI Taxonomy" id="1802478"/>
    <lineage>
        <taxon>Bacteria</taxon>
        <taxon>Candidatus Woeseibacteriota</taxon>
    </lineage>
</organism>